<keyword evidence="2" id="KW-0238">DNA-binding</keyword>
<dbReference type="AlphaFoldDB" id="A0A2I8F338"/>
<dbReference type="GO" id="GO:0006950">
    <property type="term" value="P:response to stress"/>
    <property type="evidence" value="ECO:0007669"/>
    <property type="project" value="TreeGrafter"/>
</dbReference>
<dbReference type="InterPro" id="IPR023187">
    <property type="entry name" value="Tscrpt_reg_MarR-type_CS"/>
</dbReference>
<keyword evidence="1" id="KW-0805">Transcription regulation</keyword>
<proteinExistence type="predicted"/>
<protein>
    <submittedName>
        <fullName evidence="5">MarR family transcriptional regulator</fullName>
    </submittedName>
</protein>
<evidence type="ECO:0000313" key="6">
    <source>
        <dbReference type="Proteomes" id="UP000243502"/>
    </source>
</evidence>
<organism evidence="5 6">
    <name type="scientific">Paraburkholderia terrae</name>
    <dbReference type="NCBI Taxonomy" id="311230"/>
    <lineage>
        <taxon>Bacteria</taxon>
        <taxon>Pseudomonadati</taxon>
        <taxon>Pseudomonadota</taxon>
        <taxon>Betaproteobacteria</taxon>
        <taxon>Burkholderiales</taxon>
        <taxon>Burkholderiaceae</taxon>
        <taxon>Paraburkholderia</taxon>
    </lineage>
</organism>
<reference evidence="5 6" key="1">
    <citation type="submission" date="2018-01" db="EMBL/GenBank/DDBJ databases">
        <title>Species boundaries and ecological features among Paraburkholderia terrae DSMZ17804T, P. hospita DSMZ17164T and P. caribensis DSMZ13236T.</title>
        <authorList>
            <person name="Pratama A.A."/>
        </authorList>
    </citation>
    <scope>NUCLEOTIDE SEQUENCE [LARGE SCALE GENOMIC DNA]</scope>
    <source>
        <strain evidence="5 6">DSM 17804</strain>
    </source>
</reference>
<feature type="domain" description="HTH marR-type" evidence="4">
    <location>
        <begin position="19"/>
        <end position="151"/>
    </location>
</feature>
<dbReference type="PROSITE" id="PS50995">
    <property type="entry name" value="HTH_MARR_2"/>
    <property type="match status" value="1"/>
</dbReference>
<evidence type="ECO:0000313" key="5">
    <source>
        <dbReference type="EMBL" id="AUT65961.1"/>
    </source>
</evidence>
<dbReference type="InterPro" id="IPR036390">
    <property type="entry name" value="WH_DNA-bd_sf"/>
</dbReference>
<evidence type="ECO:0000256" key="2">
    <source>
        <dbReference type="ARBA" id="ARBA00023125"/>
    </source>
</evidence>
<dbReference type="Proteomes" id="UP000243502">
    <property type="component" value="Chromosome 3"/>
</dbReference>
<sequence length="154" mass="16599">MTSDHRHATCANVSRKIAQSCLLTRTRQISRVLTAIYDEALRPFGVNASQFTLLVLIMEFGPLSRATLGRKNHHDRSTLTRNLQPLVAQGWVVEGMPGDDGRSRPLSLTKQGKALLHDAASAWSAAQSKAQSLLGEAGANALMGIAGDLPNRIS</sequence>
<dbReference type="GO" id="GO:0003677">
    <property type="term" value="F:DNA binding"/>
    <property type="evidence" value="ECO:0007669"/>
    <property type="project" value="UniProtKB-KW"/>
</dbReference>
<dbReference type="Gene3D" id="1.10.10.10">
    <property type="entry name" value="Winged helix-like DNA-binding domain superfamily/Winged helix DNA-binding domain"/>
    <property type="match status" value="1"/>
</dbReference>
<dbReference type="Pfam" id="PF12802">
    <property type="entry name" value="MarR_2"/>
    <property type="match status" value="1"/>
</dbReference>
<name>A0A2I8F338_9BURK</name>
<dbReference type="KEGG" id="pter:C2L65_41605"/>
<dbReference type="SUPFAM" id="SSF46785">
    <property type="entry name" value="Winged helix' DNA-binding domain"/>
    <property type="match status" value="1"/>
</dbReference>
<evidence type="ECO:0000256" key="3">
    <source>
        <dbReference type="ARBA" id="ARBA00023163"/>
    </source>
</evidence>
<dbReference type="PANTHER" id="PTHR33164">
    <property type="entry name" value="TRANSCRIPTIONAL REGULATOR, MARR FAMILY"/>
    <property type="match status" value="1"/>
</dbReference>
<dbReference type="PROSITE" id="PS01117">
    <property type="entry name" value="HTH_MARR_1"/>
    <property type="match status" value="1"/>
</dbReference>
<dbReference type="InterPro" id="IPR000835">
    <property type="entry name" value="HTH_MarR-typ"/>
</dbReference>
<gene>
    <name evidence="5" type="ORF">C2L65_41605</name>
</gene>
<dbReference type="OrthoDB" id="8964931at2"/>
<evidence type="ECO:0000259" key="4">
    <source>
        <dbReference type="PROSITE" id="PS50995"/>
    </source>
</evidence>
<evidence type="ECO:0000256" key="1">
    <source>
        <dbReference type="ARBA" id="ARBA00023015"/>
    </source>
</evidence>
<dbReference type="RefSeq" id="WP_042315101.1">
    <property type="nucleotide sequence ID" value="NZ_CP026113.1"/>
</dbReference>
<dbReference type="PANTHER" id="PTHR33164:SF105">
    <property type="entry name" value="TRANSCRIPTIONAL REPRESSOR PROTEIN-RELATED"/>
    <property type="match status" value="1"/>
</dbReference>
<keyword evidence="3" id="KW-0804">Transcription</keyword>
<dbReference type="EMBL" id="CP026113">
    <property type="protein sequence ID" value="AUT65961.1"/>
    <property type="molecule type" value="Genomic_DNA"/>
</dbReference>
<dbReference type="InterPro" id="IPR039422">
    <property type="entry name" value="MarR/SlyA-like"/>
</dbReference>
<dbReference type="InterPro" id="IPR036388">
    <property type="entry name" value="WH-like_DNA-bd_sf"/>
</dbReference>
<dbReference type="SMART" id="SM00347">
    <property type="entry name" value="HTH_MARR"/>
    <property type="match status" value="1"/>
</dbReference>
<accession>A0A2I8F338</accession>
<dbReference type="GO" id="GO:0003700">
    <property type="term" value="F:DNA-binding transcription factor activity"/>
    <property type="evidence" value="ECO:0007669"/>
    <property type="project" value="InterPro"/>
</dbReference>